<feature type="transmembrane region" description="Helical" evidence="1">
    <location>
        <begin position="170"/>
        <end position="189"/>
    </location>
</feature>
<dbReference type="InterPro" id="IPR003918">
    <property type="entry name" value="NADH_UbQ_OxRdtase"/>
</dbReference>
<protein>
    <recommendedName>
        <fullName evidence="2">NADH:quinone oxidoreductase/Mrp antiporter transmembrane domain-containing protein</fullName>
    </recommendedName>
</protein>
<dbReference type="PANTHER" id="PTHR43507:SF1">
    <property type="entry name" value="NADH-UBIQUINONE OXIDOREDUCTASE CHAIN 4"/>
    <property type="match status" value="1"/>
</dbReference>
<keyword evidence="1" id="KW-0812">Transmembrane</keyword>
<evidence type="ECO:0000259" key="2">
    <source>
        <dbReference type="Pfam" id="PF00361"/>
    </source>
</evidence>
<dbReference type="EMBL" id="BARV01021363">
    <property type="protein sequence ID" value="GAI22791.1"/>
    <property type="molecule type" value="Genomic_DNA"/>
</dbReference>
<dbReference type="Pfam" id="PF00361">
    <property type="entry name" value="Proton_antipo_M"/>
    <property type="match status" value="1"/>
</dbReference>
<dbReference type="GO" id="GO:0042773">
    <property type="term" value="P:ATP synthesis coupled electron transport"/>
    <property type="evidence" value="ECO:0007669"/>
    <property type="project" value="InterPro"/>
</dbReference>
<feature type="domain" description="NADH:quinone oxidoreductase/Mrp antiporter transmembrane" evidence="2">
    <location>
        <begin position="2"/>
        <end position="162"/>
    </location>
</feature>
<keyword evidence="1" id="KW-1133">Transmembrane helix</keyword>
<dbReference type="GO" id="GO:0003954">
    <property type="term" value="F:NADH dehydrogenase activity"/>
    <property type="evidence" value="ECO:0007669"/>
    <property type="project" value="TreeGrafter"/>
</dbReference>
<comment type="caution">
    <text evidence="3">The sequence shown here is derived from an EMBL/GenBank/DDBJ whole genome shotgun (WGS) entry which is preliminary data.</text>
</comment>
<name>X1MXM8_9ZZZZ</name>
<dbReference type="PRINTS" id="PR01437">
    <property type="entry name" value="NUOXDRDTASE4"/>
</dbReference>
<dbReference type="PANTHER" id="PTHR43507">
    <property type="entry name" value="NADH-UBIQUINONE OXIDOREDUCTASE CHAIN 4"/>
    <property type="match status" value="1"/>
</dbReference>
<organism evidence="3">
    <name type="scientific">marine sediment metagenome</name>
    <dbReference type="NCBI Taxonomy" id="412755"/>
    <lineage>
        <taxon>unclassified sequences</taxon>
        <taxon>metagenomes</taxon>
        <taxon>ecological metagenomes</taxon>
    </lineage>
</organism>
<evidence type="ECO:0000256" key="1">
    <source>
        <dbReference type="SAM" id="Phobius"/>
    </source>
</evidence>
<feature type="transmembrane region" description="Helical" evidence="1">
    <location>
        <begin position="59"/>
        <end position="77"/>
    </location>
</feature>
<gene>
    <name evidence="3" type="ORF">S06H3_35416</name>
</gene>
<reference evidence="3" key="1">
    <citation type="journal article" date="2014" name="Front. Microbiol.">
        <title>High frequency of phylogenetically diverse reductive dehalogenase-homologous genes in deep subseafloor sedimentary metagenomes.</title>
        <authorList>
            <person name="Kawai M."/>
            <person name="Futagami T."/>
            <person name="Toyoda A."/>
            <person name="Takaki Y."/>
            <person name="Nishi S."/>
            <person name="Hori S."/>
            <person name="Arai W."/>
            <person name="Tsubouchi T."/>
            <person name="Morono Y."/>
            <person name="Uchiyama I."/>
            <person name="Ito T."/>
            <person name="Fujiyama A."/>
            <person name="Inagaki F."/>
            <person name="Takami H."/>
        </authorList>
    </citation>
    <scope>NUCLEOTIDE SEQUENCE</scope>
    <source>
        <strain evidence="3">Expedition CK06-06</strain>
    </source>
</reference>
<feature type="transmembrane region" description="Helical" evidence="1">
    <location>
        <begin position="30"/>
        <end position="47"/>
    </location>
</feature>
<proteinExistence type="predicted"/>
<dbReference type="InterPro" id="IPR001750">
    <property type="entry name" value="ND/Mrp_TM"/>
</dbReference>
<keyword evidence="1" id="KW-0472">Membrane</keyword>
<evidence type="ECO:0000313" key="3">
    <source>
        <dbReference type="EMBL" id="GAI22791.1"/>
    </source>
</evidence>
<feature type="transmembrane region" description="Helical" evidence="1">
    <location>
        <begin position="127"/>
        <end position="150"/>
    </location>
</feature>
<sequence>VMLAGVLIKMGGYGMLRLCVTMFPDVAQRYALILVVLAIIGVLYGAAVTMRQTDFKRMIAYSSVSHMGYVLLGIFALGNVSMIGASMQMFSHGIVTGLLFAMVGLVIHNTHERDLRNLGGLVRQMPVIVIVFSIAGLASLGLPTTSGFAAEFLVFVGSYSSTIVPWIQGYTLLGVAGVALTAGYILWMLQRAFYGPPLEKFSGVPDAQVCHAPSSQRATPSVPV</sequence>
<feature type="transmembrane region" description="Helical" evidence="1">
    <location>
        <begin position="89"/>
        <end position="107"/>
    </location>
</feature>
<dbReference type="AlphaFoldDB" id="X1MXM8"/>
<feature type="non-terminal residue" evidence="3">
    <location>
        <position position="1"/>
    </location>
</feature>
<accession>X1MXM8</accession>
<dbReference type="GO" id="GO:0015990">
    <property type="term" value="P:electron transport coupled proton transport"/>
    <property type="evidence" value="ECO:0007669"/>
    <property type="project" value="TreeGrafter"/>
</dbReference>
<dbReference type="GO" id="GO:0048039">
    <property type="term" value="F:ubiquinone binding"/>
    <property type="evidence" value="ECO:0007669"/>
    <property type="project" value="TreeGrafter"/>
</dbReference>
<dbReference type="GO" id="GO:0008137">
    <property type="term" value="F:NADH dehydrogenase (ubiquinone) activity"/>
    <property type="evidence" value="ECO:0007669"/>
    <property type="project" value="InterPro"/>
</dbReference>